<dbReference type="SUPFAM" id="SSF53920">
    <property type="entry name" value="Fe-only hydrogenase"/>
    <property type="match status" value="1"/>
</dbReference>
<sequence>MLSNDATIQNIKHEILYEVAKLAYAGRFEEEKDELAYKMFPGPKARFRCCVYKEREIARQRIRLAEGKCPTESDHPGANNIIQVIEAACADCPLSHYIVTDNCRKCMMKACQQACKFGAVSMTRDRAYIDPDKCKECGMCAKACPYNAIADLIRPCKKICPANAITMDENGICEIDENKCIQCGQCIHACPFGAIGSKTDIVDVIKAIVDGKKVVAMVAPAVEGQFGDTITMSSIRTACKKLGFNDMYEVGLGGDLTAQAEAEEWLEAAKEGKKLTTSCCPAFVNLIKKQYPELAEHISTTISPMFALSRLLKSEDPDTITVFIGPCIAKKNEKQEYKGQGNADFVLTLGEFRAMMRAKEVVLEPEENSDQQASIYGKRFGNGGGVSAAVAQCMREAGADPDKFNIEKCSGAAECKKALTLLKVGKLPADFIEGMVCEGGCVGGPSRHRSGKNPVLAAKDRDKLLAEADDRNVSDNLSKYDLTAFSMHK</sequence>
<dbReference type="InterPro" id="IPR057431">
    <property type="entry name" value="LdpA_Fe-S-bd"/>
</dbReference>
<reference evidence="5 6" key="1">
    <citation type="submission" date="2015-09" db="EMBL/GenBank/DDBJ databases">
        <authorList>
            <consortium name="Pathogen Informatics"/>
        </authorList>
    </citation>
    <scope>NUCLEOTIDE SEQUENCE [LARGE SCALE GENOMIC DNA]</scope>
    <source>
        <strain evidence="5 6">2789STDY5834875</strain>
    </source>
</reference>
<evidence type="ECO:0000313" key="5">
    <source>
        <dbReference type="EMBL" id="CUQ77525.1"/>
    </source>
</evidence>
<dbReference type="InterPro" id="IPR017896">
    <property type="entry name" value="4Fe4S_Fe-S-bd"/>
</dbReference>
<dbReference type="GO" id="GO:0008901">
    <property type="term" value="F:ferredoxin hydrogenase activity"/>
    <property type="evidence" value="ECO:0007669"/>
    <property type="project" value="UniProtKB-EC"/>
</dbReference>
<evidence type="ECO:0000256" key="3">
    <source>
        <dbReference type="ARBA" id="ARBA00023014"/>
    </source>
</evidence>
<dbReference type="NCBIfam" id="TIGR04105">
    <property type="entry name" value="FeFe_hydrog_B1"/>
    <property type="match status" value="1"/>
</dbReference>
<gene>
    <name evidence="5" type="ORF">ERS852490_01616</name>
</gene>
<name>A0A174YQZ8_9FIRM</name>
<dbReference type="Pfam" id="PF25160">
    <property type="entry name" value="LdpA_Fe-S-bd"/>
    <property type="match status" value="1"/>
</dbReference>
<dbReference type="EMBL" id="CZBU01000003">
    <property type="protein sequence ID" value="CUQ77525.1"/>
    <property type="molecule type" value="Genomic_DNA"/>
</dbReference>
<dbReference type="RefSeq" id="WP_055215699.1">
    <property type="nucleotide sequence ID" value="NZ_CZBU01000003.1"/>
</dbReference>
<dbReference type="InterPro" id="IPR050340">
    <property type="entry name" value="Cytosolic_Fe-S_CAF"/>
</dbReference>
<dbReference type="GO" id="GO:0051536">
    <property type="term" value="F:iron-sulfur cluster binding"/>
    <property type="evidence" value="ECO:0007669"/>
    <property type="project" value="UniProtKB-KW"/>
</dbReference>
<dbReference type="Pfam" id="PF00037">
    <property type="entry name" value="Fer4"/>
    <property type="match status" value="1"/>
</dbReference>
<organism evidence="5 6">
    <name type="scientific">Lachnospira eligens</name>
    <dbReference type="NCBI Taxonomy" id="39485"/>
    <lineage>
        <taxon>Bacteria</taxon>
        <taxon>Bacillati</taxon>
        <taxon>Bacillota</taxon>
        <taxon>Clostridia</taxon>
        <taxon>Lachnospirales</taxon>
        <taxon>Lachnospiraceae</taxon>
        <taxon>Lachnospira</taxon>
    </lineage>
</organism>
<dbReference type="Gene3D" id="3.30.70.20">
    <property type="match status" value="2"/>
</dbReference>
<feature type="domain" description="4Fe-4S ferredoxin-type" evidence="4">
    <location>
        <begin position="171"/>
        <end position="200"/>
    </location>
</feature>
<dbReference type="InterPro" id="IPR004108">
    <property type="entry name" value="Fe_hydrogenase_lsu_C"/>
</dbReference>
<keyword evidence="1" id="KW-0479">Metal-binding</keyword>
<feature type="domain" description="4Fe-4S ferredoxin-type" evidence="4">
    <location>
        <begin position="125"/>
        <end position="155"/>
    </location>
</feature>
<evidence type="ECO:0000256" key="2">
    <source>
        <dbReference type="ARBA" id="ARBA00023004"/>
    </source>
</evidence>
<protein>
    <submittedName>
        <fullName evidence="5">Iron hydrogenase 1</fullName>
        <ecNumber evidence="5">1.12.7.2</ecNumber>
    </submittedName>
</protein>
<keyword evidence="3" id="KW-0411">Iron-sulfur</keyword>
<dbReference type="PROSITE" id="PS51379">
    <property type="entry name" value="4FE4S_FER_2"/>
    <property type="match status" value="2"/>
</dbReference>
<accession>A0A174YQZ8</accession>
<evidence type="ECO:0000256" key="1">
    <source>
        <dbReference type="ARBA" id="ARBA00022723"/>
    </source>
</evidence>
<dbReference type="InterPro" id="IPR017900">
    <property type="entry name" value="4Fe4S_Fe_S_CS"/>
</dbReference>
<proteinExistence type="predicted"/>
<dbReference type="PROSITE" id="PS00198">
    <property type="entry name" value="4FE4S_FER_1"/>
    <property type="match status" value="1"/>
</dbReference>
<dbReference type="Gene3D" id="3.40.950.10">
    <property type="entry name" value="Fe-only Hydrogenase (Larger Subunit), Chain L, domain 3"/>
    <property type="match status" value="1"/>
</dbReference>
<dbReference type="Proteomes" id="UP000095621">
    <property type="component" value="Unassembled WGS sequence"/>
</dbReference>
<dbReference type="EC" id="1.12.7.2" evidence="5"/>
<evidence type="ECO:0000259" key="4">
    <source>
        <dbReference type="PROSITE" id="PS51379"/>
    </source>
</evidence>
<dbReference type="CDD" id="cd10549">
    <property type="entry name" value="MtMvhB_like"/>
    <property type="match status" value="1"/>
</dbReference>
<dbReference type="GO" id="GO:0046872">
    <property type="term" value="F:metal ion binding"/>
    <property type="evidence" value="ECO:0007669"/>
    <property type="project" value="UniProtKB-KW"/>
</dbReference>
<dbReference type="InterPro" id="IPR009016">
    <property type="entry name" value="Fe_hydrogenase"/>
</dbReference>
<dbReference type="AlphaFoldDB" id="A0A174YQZ8"/>
<dbReference type="PANTHER" id="PTHR11615">
    <property type="entry name" value="NITRATE, FORMATE, IRON DEHYDROGENASE"/>
    <property type="match status" value="1"/>
</dbReference>
<dbReference type="OrthoDB" id="9798098at2"/>
<keyword evidence="2" id="KW-0408">Iron</keyword>
<dbReference type="InterPro" id="IPR027631">
    <property type="entry name" value="Mono_FeFe_hydrog"/>
</dbReference>
<dbReference type="SUPFAM" id="SSF54862">
    <property type="entry name" value="4Fe-4S ferredoxins"/>
    <property type="match status" value="1"/>
</dbReference>
<evidence type="ECO:0000313" key="6">
    <source>
        <dbReference type="Proteomes" id="UP000095621"/>
    </source>
</evidence>
<dbReference type="Pfam" id="PF02906">
    <property type="entry name" value="Fe_hyd_lg_C"/>
    <property type="match status" value="1"/>
</dbReference>
<keyword evidence="5" id="KW-0560">Oxidoreductase</keyword>